<keyword evidence="1" id="KW-0812">Transmembrane</keyword>
<organism evidence="2 3">
    <name type="scientific">Candidatus Terrybacteria bacterium RIFCSPHIGHO2_01_FULL_48_17</name>
    <dbReference type="NCBI Taxonomy" id="1802362"/>
    <lineage>
        <taxon>Bacteria</taxon>
        <taxon>Candidatus Terryibacteriota</taxon>
    </lineage>
</organism>
<protein>
    <submittedName>
        <fullName evidence="2">Uncharacterized protein</fullName>
    </submittedName>
</protein>
<evidence type="ECO:0000313" key="2">
    <source>
        <dbReference type="EMBL" id="OHA48856.1"/>
    </source>
</evidence>
<accession>A0A1G2PKL8</accession>
<keyword evidence="1" id="KW-1133">Transmembrane helix</keyword>
<dbReference type="STRING" id="1802362.A2806_04135"/>
<dbReference type="Proteomes" id="UP000177629">
    <property type="component" value="Unassembled WGS sequence"/>
</dbReference>
<comment type="caution">
    <text evidence="2">The sequence shown here is derived from an EMBL/GenBank/DDBJ whole genome shotgun (WGS) entry which is preliminary data.</text>
</comment>
<dbReference type="EMBL" id="MHSS01000002">
    <property type="protein sequence ID" value="OHA48856.1"/>
    <property type="molecule type" value="Genomic_DNA"/>
</dbReference>
<sequence>MDPKHLDLDPKAIRELCVRYERELVYAKDWMFWFLMVWTILLLGMEWLHFFTARGVPAAMTAGYVVLLGTYIAHKEVLRWTGIAAHIHRGEIFVYIWWGALLVMFLVEYSWGTFRIPEGMTTLAYEVLGYFLVTEVSKAVNTWRKHKKLGNRE</sequence>
<evidence type="ECO:0000256" key="1">
    <source>
        <dbReference type="SAM" id="Phobius"/>
    </source>
</evidence>
<name>A0A1G2PKL8_9BACT</name>
<dbReference type="AlphaFoldDB" id="A0A1G2PKL8"/>
<gene>
    <name evidence="2" type="ORF">A2806_04135</name>
</gene>
<feature type="transmembrane region" description="Helical" evidence="1">
    <location>
        <begin position="92"/>
        <end position="111"/>
    </location>
</feature>
<feature type="transmembrane region" description="Helical" evidence="1">
    <location>
        <begin position="30"/>
        <end position="48"/>
    </location>
</feature>
<keyword evidence="1" id="KW-0472">Membrane</keyword>
<evidence type="ECO:0000313" key="3">
    <source>
        <dbReference type="Proteomes" id="UP000177629"/>
    </source>
</evidence>
<feature type="transmembrane region" description="Helical" evidence="1">
    <location>
        <begin position="55"/>
        <end position="72"/>
    </location>
</feature>
<reference evidence="2 3" key="1">
    <citation type="journal article" date="2016" name="Nat. Commun.">
        <title>Thousands of microbial genomes shed light on interconnected biogeochemical processes in an aquifer system.</title>
        <authorList>
            <person name="Anantharaman K."/>
            <person name="Brown C.T."/>
            <person name="Hug L.A."/>
            <person name="Sharon I."/>
            <person name="Castelle C.J."/>
            <person name="Probst A.J."/>
            <person name="Thomas B.C."/>
            <person name="Singh A."/>
            <person name="Wilkins M.J."/>
            <person name="Karaoz U."/>
            <person name="Brodie E.L."/>
            <person name="Williams K.H."/>
            <person name="Hubbard S.S."/>
            <person name="Banfield J.F."/>
        </authorList>
    </citation>
    <scope>NUCLEOTIDE SEQUENCE [LARGE SCALE GENOMIC DNA]</scope>
</reference>
<proteinExistence type="predicted"/>